<reference evidence="1" key="1">
    <citation type="submission" date="2022-11" db="EMBL/GenBank/DDBJ databases">
        <authorList>
            <person name="Petersen C."/>
        </authorList>
    </citation>
    <scope>NUCLEOTIDE SEQUENCE</scope>
    <source>
        <strain evidence="1">IBT 19713</strain>
    </source>
</reference>
<dbReference type="Proteomes" id="UP001150941">
    <property type="component" value="Unassembled WGS sequence"/>
</dbReference>
<dbReference type="GeneID" id="83199696"/>
<dbReference type="PANTHER" id="PTHR34315">
    <property type="match status" value="1"/>
</dbReference>
<organism evidence="1 2">
    <name type="scientific">Penicillium chermesinum</name>
    <dbReference type="NCBI Taxonomy" id="63820"/>
    <lineage>
        <taxon>Eukaryota</taxon>
        <taxon>Fungi</taxon>
        <taxon>Dikarya</taxon>
        <taxon>Ascomycota</taxon>
        <taxon>Pezizomycotina</taxon>
        <taxon>Eurotiomycetes</taxon>
        <taxon>Eurotiomycetidae</taxon>
        <taxon>Eurotiales</taxon>
        <taxon>Aspergillaceae</taxon>
        <taxon>Penicillium</taxon>
    </lineage>
</organism>
<dbReference type="AlphaFoldDB" id="A0A9W9TRI2"/>
<dbReference type="OrthoDB" id="4368309at2759"/>
<comment type="caution">
    <text evidence="1">The sequence shown here is derived from an EMBL/GenBank/DDBJ whole genome shotgun (WGS) entry which is preliminary data.</text>
</comment>
<evidence type="ECO:0000313" key="2">
    <source>
        <dbReference type="Proteomes" id="UP001150941"/>
    </source>
</evidence>
<reference evidence="1" key="2">
    <citation type="journal article" date="2023" name="IMA Fungus">
        <title>Comparative genomic study of the Penicillium genus elucidates a diverse pangenome and 15 lateral gene transfer events.</title>
        <authorList>
            <person name="Petersen C."/>
            <person name="Sorensen T."/>
            <person name="Nielsen M.R."/>
            <person name="Sondergaard T.E."/>
            <person name="Sorensen J.L."/>
            <person name="Fitzpatrick D.A."/>
            <person name="Frisvad J.C."/>
            <person name="Nielsen K.L."/>
        </authorList>
    </citation>
    <scope>NUCLEOTIDE SEQUENCE</scope>
    <source>
        <strain evidence="1">IBT 19713</strain>
    </source>
</reference>
<keyword evidence="2" id="KW-1185">Reference proteome</keyword>
<evidence type="ECO:0000313" key="1">
    <source>
        <dbReference type="EMBL" id="KAJ5238477.1"/>
    </source>
</evidence>
<name>A0A9W9TRI2_9EURO</name>
<dbReference type="EMBL" id="JAPQKS010000003">
    <property type="protein sequence ID" value="KAJ5238477.1"/>
    <property type="molecule type" value="Genomic_DNA"/>
</dbReference>
<dbReference type="PANTHER" id="PTHR34315:SF9">
    <property type="entry name" value="INTRADIOL RING-CLEAVAGE DIOXYGENASES DOMAIN-CONTAINING PROTEIN-RELATED"/>
    <property type="match status" value="1"/>
</dbReference>
<proteinExistence type="predicted"/>
<dbReference type="RefSeq" id="XP_058331396.1">
    <property type="nucleotide sequence ID" value="XM_058472393.1"/>
</dbReference>
<sequence length="162" mass="17711">MSVVILLTVIADKVLNTSHLRLCTLPQLHPAQNSSLSIPHAFWLQRAKSGLLSEGISHIGQLFFDQYLISRVEATYPHNTSPVEITQDANDHVVKVETADSDSDPFFEHAHLGDTIEECLSDWVTLGIIATASQDSDATYPASLTSTCGVTNLDNKFGRGDF</sequence>
<accession>A0A9W9TRI2</accession>
<protein>
    <submittedName>
        <fullName evidence="1">Uncharacterized protein</fullName>
    </submittedName>
</protein>
<gene>
    <name evidence="1" type="ORF">N7468_003096</name>
</gene>